<dbReference type="InterPro" id="IPR029464">
    <property type="entry name" value="HSDR_N"/>
</dbReference>
<reference evidence="2 3" key="1">
    <citation type="submission" date="2018-08" db="EMBL/GenBank/DDBJ databases">
        <title>Pallidiluteibacterium maritimus gen. nov., sp. nov., isolated from coastal sediment.</title>
        <authorList>
            <person name="Zhou L.Y."/>
        </authorList>
    </citation>
    <scope>NUCLEOTIDE SEQUENCE [LARGE SCALE GENOMIC DNA]</scope>
    <source>
        <strain evidence="2 3">XSD2</strain>
    </source>
</reference>
<dbReference type="AlphaFoldDB" id="A0A399SZ97"/>
<feature type="domain" description="Type I restriction enzyme R protein N-terminal" evidence="1">
    <location>
        <begin position="35"/>
        <end position="144"/>
    </location>
</feature>
<name>A0A399SZ97_9BACT</name>
<comment type="caution">
    <text evidence="2">The sequence shown here is derived from an EMBL/GenBank/DDBJ whole genome shotgun (WGS) entry which is preliminary data.</text>
</comment>
<dbReference type="Gene3D" id="3.90.1570.30">
    <property type="match status" value="1"/>
</dbReference>
<keyword evidence="2" id="KW-0540">Nuclease</keyword>
<dbReference type="RefSeq" id="WP_119439122.1">
    <property type="nucleotide sequence ID" value="NZ_QWGR01000010.1"/>
</dbReference>
<protein>
    <submittedName>
        <fullName evidence="2">Restriction endonuclease subunit R</fullName>
    </submittedName>
</protein>
<keyword evidence="3" id="KW-1185">Reference proteome</keyword>
<proteinExistence type="predicted"/>
<evidence type="ECO:0000259" key="1">
    <source>
        <dbReference type="Pfam" id="PF13588"/>
    </source>
</evidence>
<evidence type="ECO:0000313" key="2">
    <source>
        <dbReference type="EMBL" id="RIJ47083.1"/>
    </source>
</evidence>
<dbReference type="GO" id="GO:0004519">
    <property type="term" value="F:endonuclease activity"/>
    <property type="evidence" value="ECO:0007669"/>
    <property type="project" value="UniProtKB-KW"/>
</dbReference>
<gene>
    <name evidence="2" type="ORF">D1614_16665</name>
</gene>
<evidence type="ECO:0000313" key="3">
    <source>
        <dbReference type="Proteomes" id="UP000265926"/>
    </source>
</evidence>
<sequence length="149" mass="17835">MEKLNLPDYTFRTKTEDGKRWIFDGIRKKFVVLTPEEWVRQNFIQYLKNEKKYPENRMAVEKQIMVNGKSRRFDLLIYSKSGQAHLIAEFKAPNVKITQDTFDQVVRYNMALRVEQVVVSNGMQHFACEIDYVNNSYRFLREIPEFNIV</sequence>
<organism evidence="2 3">
    <name type="scientific">Maribellus luteus</name>
    <dbReference type="NCBI Taxonomy" id="2305463"/>
    <lineage>
        <taxon>Bacteria</taxon>
        <taxon>Pseudomonadati</taxon>
        <taxon>Bacteroidota</taxon>
        <taxon>Bacteroidia</taxon>
        <taxon>Marinilabiliales</taxon>
        <taxon>Prolixibacteraceae</taxon>
        <taxon>Maribellus</taxon>
    </lineage>
</organism>
<dbReference type="Pfam" id="PF13588">
    <property type="entry name" value="HSDR_N_2"/>
    <property type="match status" value="1"/>
</dbReference>
<dbReference type="OrthoDB" id="9790377at2"/>
<dbReference type="EMBL" id="QWGR01000010">
    <property type="protein sequence ID" value="RIJ47083.1"/>
    <property type="molecule type" value="Genomic_DNA"/>
</dbReference>
<keyword evidence="2" id="KW-0255">Endonuclease</keyword>
<dbReference type="Proteomes" id="UP000265926">
    <property type="component" value="Unassembled WGS sequence"/>
</dbReference>
<keyword evidence="2" id="KW-0378">Hydrolase</keyword>
<accession>A0A399SZ97</accession>